<sequence>MNIAAFSYRFFPVGQGLFSCGSLFSPEPHPSHDWLRQIDRRWQGAWSWQGNCPWHWQSETFIDRHYPWKRSLFFNGARFTPGSEKEPWPRTRLNWVYDCGTSSSQSLVNEGIHDLQRWCFRGSPIDILTISHFDRDHISGICRLIESKKVRLLLLPYIPLAKRILIAFEEKITPGDELMGFFTNPVDYLADRGGPGIEEILFIPPSPPNGPDFPDDEAGSFEGDGPLPLRFERQPPPDSEESEQHGNQRRPYPKVSHLKEGGGVRVPGIWEFVPYNYQLKHDLEEEFYKEVLSERSILLSTCKKHEKEAALGRLKKVYEEKFRSSRKRNEISIFLYSGPVYSRWKTEFMPPYLISDRGSILYSGDGFLDSINRVDRLTKFLQKKRMEKTGVFQVMHHGSKHNWFPGLASQIAPEFSVFSAGGITHPHREVTDDFKLHWPIHVRKGRSATFGGLLTAR</sequence>
<comment type="caution">
    <text evidence="2">The sequence shown here is derived from an EMBL/GenBank/DDBJ whole genome shotgun (WGS) entry which is preliminary data.</text>
</comment>
<reference evidence="2 3" key="1">
    <citation type="submission" date="2024-04" db="EMBL/GenBank/DDBJ databases">
        <title>Luteolibacter sp. isolated from soil.</title>
        <authorList>
            <person name="An J."/>
        </authorList>
    </citation>
    <scope>NUCLEOTIDE SEQUENCE [LARGE SCALE GENOMIC DNA]</scope>
    <source>
        <strain evidence="2 3">Y139</strain>
    </source>
</reference>
<dbReference type="SUPFAM" id="SSF56281">
    <property type="entry name" value="Metallo-hydrolase/oxidoreductase"/>
    <property type="match status" value="1"/>
</dbReference>
<keyword evidence="3" id="KW-1185">Reference proteome</keyword>
<gene>
    <name evidence="2" type="ORF">WKV53_10585</name>
</gene>
<dbReference type="Proteomes" id="UP001371305">
    <property type="component" value="Unassembled WGS sequence"/>
</dbReference>
<dbReference type="RefSeq" id="WP_341404549.1">
    <property type="nucleotide sequence ID" value="NZ_JBBUKT010000003.1"/>
</dbReference>
<evidence type="ECO:0000313" key="2">
    <source>
        <dbReference type="EMBL" id="MEK7950947.1"/>
    </source>
</evidence>
<protein>
    <recommendedName>
        <fullName evidence="4">Metallo-beta-lactamase domain-containing protein</fullName>
    </recommendedName>
</protein>
<dbReference type="Gene3D" id="3.60.15.10">
    <property type="entry name" value="Ribonuclease Z/Hydroxyacylglutathione hydrolase-like"/>
    <property type="match status" value="1"/>
</dbReference>
<feature type="region of interest" description="Disordered" evidence="1">
    <location>
        <begin position="200"/>
        <end position="259"/>
    </location>
</feature>
<dbReference type="EMBL" id="JBBUKT010000003">
    <property type="protein sequence ID" value="MEK7950947.1"/>
    <property type="molecule type" value="Genomic_DNA"/>
</dbReference>
<evidence type="ECO:0008006" key="4">
    <source>
        <dbReference type="Google" id="ProtNLM"/>
    </source>
</evidence>
<dbReference type="InterPro" id="IPR036866">
    <property type="entry name" value="RibonucZ/Hydroxyglut_hydro"/>
</dbReference>
<evidence type="ECO:0000313" key="3">
    <source>
        <dbReference type="Proteomes" id="UP001371305"/>
    </source>
</evidence>
<evidence type="ECO:0000256" key="1">
    <source>
        <dbReference type="SAM" id="MobiDB-lite"/>
    </source>
</evidence>
<organism evidence="2 3">
    <name type="scientific">Luteolibacter soli</name>
    <dbReference type="NCBI Taxonomy" id="3135280"/>
    <lineage>
        <taxon>Bacteria</taxon>
        <taxon>Pseudomonadati</taxon>
        <taxon>Verrucomicrobiota</taxon>
        <taxon>Verrucomicrobiia</taxon>
        <taxon>Verrucomicrobiales</taxon>
        <taxon>Verrucomicrobiaceae</taxon>
        <taxon>Luteolibacter</taxon>
    </lineage>
</organism>
<name>A0ABU9AW22_9BACT</name>
<proteinExistence type="predicted"/>
<accession>A0ABU9AW22</accession>